<dbReference type="GO" id="GO:0044205">
    <property type="term" value="P:'de novo' UMP biosynthetic process"/>
    <property type="evidence" value="ECO:0007669"/>
    <property type="project" value="UniProtKB-UniPathway"/>
</dbReference>
<keyword evidence="4" id="KW-0665">Pyrimidine biosynthesis</keyword>
<keyword evidence="5 9" id="KW-0456">Lyase</keyword>
<protein>
    <recommendedName>
        <fullName evidence="7">Orotidine-5'-phosphate decarboxylase</fullName>
        <ecNumber evidence="7">4.1.1.23</ecNumber>
    </recommendedName>
</protein>
<evidence type="ECO:0000256" key="7">
    <source>
        <dbReference type="NCBIfam" id="TIGR02127"/>
    </source>
</evidence>
<keyword evidence="3" id="KW-0210">Decarboxylase</keyword>
<evidence type="ECO:0000313" key="10">
    <source>
        <dbReference type="Proteomes" id="UP000279908"/>
    </source>
</evidence>
<evidence type="ECO:0000313" key="9">
    <source>
        <dbReference type="EMBL" id="RTY37728.1"/>
    </source>
</evidence>
<dbReference type="AlphaFoldDB" id="A0A432ATW6"/>
<dbReference type="Gene3D" id="3.20.20.70">
    <property type="entry name" value="Aldolase class I"/>
    <property type="match status" value="1"/>
</dbReference>
<dbReference type="GO" id="GO:0006207">
    <property type="term" value="P:'de novo' pyrimidine nucleobase biosynthetic process"/>
    <property type="evidence" value="ECO:0007669"/>
    <property type="project" value="InterPro"/>
</dbReference>
<evidence type="ECO:0000256" key="4">
    <source>
        <dbReference type="ARBA" id="ARBA00022975"/>
    </source>
</evidence>
<dbReference type="GO" id="GO:0004590">
    <property type="term" value="F:orotidine-5'-phosphate decarboxylase activity"/>
    <property type="evidence" value="ECO:0007669"/>
    <property type="project" value="UniProtKB-UniRule"/>
</dbReference>
<evidence type="ECO:0000256" key="5">
    <source>
        <dbReference type="ARBA" id="ARBA00023239"/>
    </source>
</evidence>
<dbReference type="CDD" id="cd04725">
    <property type="entry name" value="OMP_decarboxylase_like"/>
    <property type="match status" value="1"/>
</dbReference>
<comment type="pathway">
    <text evidence="1">Pyrimidine metabolism; UMP biosynthesis via de novo pathway; UMP from orotate: step 2/2.</text>
</comment>
<comment type="caution">
    <text evidence="9">The sequence shown here is derived from an EMBL/GenBank/DDBJ whole genome shotgun (WGS) entry which is preliminary data.</text>
</comment>
<accession>A0A432ATW6</accession>
<dbReference type="UniPathway" id="UPA00070">
    <property type="reaction ID" value="UER00120"/>
</dbReference>
<name>A0A432ATW6_CHLPH</name>
<evidence type="ECO:0000259" key="8">
    <source>
        <dbReference type="SMART" id="SM00934"/>
    </source>
</evidence>
<dbReference type="EC" id="4.1.1.23" evidence="7"/>
<dbReference type="InterPro" id="IPR001754">
    <property type="entry name" value="OMPdeCOase_dom"/>
</dbReference>
<dbReference type="InterPro" id="IPR011995">
    <property type="entry name" value="OMPdecase_type-2"/>
</dbReference>
<gene>
    <name evidence="9" type="primary">pyrF</name>
    <name evidence="9" type="ORF">EKD02_06275</name>
</gene>
<dbReference type="RefSeq" id="WP_126384562.1">
    <property type="nucleotide sequence ID" value="NZ_RXYK01000008.1"/>
</dbReference>
<evidence type="ECO:0000256" key="2">
    <source>
        <dbReference type="ARBA" id="ARBA00008847"/>
    </source>
</evidence>
<dbReference type="EMBL" id="RXYK01000008">
    <property type="protein sequence ID" value="RTY37728.1"/>
    <property type="molecule type" value="Genomic_DNA"/>
</dbReference>
<comment type="catalytic activity">
    <reaction evidence="6">
        <text>orotidine 5'-phosphate + H(+) = UMP + CO2</text>
        <dbReference type="Rhea" id="RHEA:11596"/>
        <dbReference type="ChEBI" id="CHEBI:15378"/>
        <dbReference type="ChEBI" id="CHEBI:16526"/>
        <dbReference type="ChEBI" id="CHEBI:57538"/>
        <dbReference type="ChEBI" id="CHEBI:57865"/>
        <dbReference type="EC" id="4.1.1.23"/>
    </reaction>
</comment>
<sequence length="274" mass="29541">MSAARNKANQRIAALKSLLCVGLDTDPGKIPEVFSSCPNPVLEFNRSVIRATCDSAVSYKINTAFYESRGIEGLRDMEATLREIPGECLTIADAKRADIGNTSRMYARAFFEHWSFDAITVAPYMGEDSLEPFFSYSDKLVFVLCLTSNAGSADFEEQQLEGGEMLYHRVLDRVSGWSCGGNGGVVVGATKSAMLADIRSRAPGLFFLIPGVGAQGGSLEEAAEAGVDADRCSALINISRSLIYPAGTFGSIGEYEEAVALEARRVHEAVRKVL</sequence>
<feature type="domain" description="Orotidine 5'-phosphate decarboxylase" evidence="8">
    <location>
        <begin position="18"/>
        <end position="255"/>
    </location>
</feature>
<reference evidence="9 10" key="1">
    <citation type="submission" date="2018-12" db="EMBL/GenBank/DDBJ databases">
        <authorList>
            <person name="Lunina O.N."/>
            <person name="Grouzdev D.S."/>
            <person name="Gorlenko V.M."/>
            <person name="Savvichev A.S."/>
        </authorList>
    </citation>
    <scope>NUCLEOTIDE SEQUENCE [LARGE SCALE GENOMIC DNA]</scope>
    <source>
        <strain evidence="9 10">BrKhr-17</strain>
    </source>
</reference>
<dbReference type="InterPro" id="IPR013785">
    <property type="entry name" value="Aldolase_TIM"/>
</dbReference>
<organism evidence="9 10">
    <name type="scientific">Chlorobium phaeovibrioides</name>
    <dbReference type="NCBI Taxonomy" id="1094"/>
    <lineage>
        <taxon>Bacteria</taxon>
        <taxon>Pseudomonadati</taxon>
        <taxon>Chlorobiota</taxon>
        <taxon>Chlorobiia</taxon>
        <taxon>Chlorobiales</taxon>
        <taxon>Chlorobiaceae</taxon>
        <taxon>Chlorobium/Pelodictyon group</taxon>
        <taxon>Chlorobium</taxon>
    </lineage>
</organism>
<dbReference type="NCBIfam" id="TIGR02127">
    <property type="entry name" value="pyrF_sub2"/>
    <property type="match status" value="1"/>
</dbReference>
<evidence type="ECO:0000256" key="3">
    <source>
        <dbReference type="ARBA" id="ARBA00022793"/>
    </source>
</evidence>
<dbReference type="SUPFAM" id="SSF51366">
    <property type="entry name" value="Ribulose-phoshate binding barrel"/>
    <property type="match status" value="1"/>
</dbReference>
<dbReference type="InterPro" id="IPR011060">
    <property type="entry name" value="RibuloseP-bd_barrel"/>
</dbReference>
<proteinExistence type="inferred from homology"/>
<evidence type="ECO:0000256" key="6">
    <source>
        <dbReference type="ARBA" id="ARBA00049157"/>
    </source>
</evidence>
<dbReference type="Pfam" id="PF00215">
    <property type="entry name" value="OMPdecase"/>
    <property type="match status" value="1"/>
</dbReference>
<dbReference type="SMART" id="SM00934">
    <property type="entry name" value="OMPdecase"/>
    <property type="match status" value="1"/>
</dbReference>
<dbReference type="PANTHER" id="PTHR43375:SF1">
    <property type="entry name" value="OROTIDINE 5'-PHOSPHATE DECARBOXYLASE"/>
    <property type="match status" value="1"/>
</dbReference>
<evidence type="ECO:0000256" key="1">
    <source>
        <dbReference type="ARBA" id="ARBA00004861"/>
    </source>
</evidence>
<dbReference type="Proteomes" id="UP000279908">
    <property type="component" value="Unassembled WGS sequence"/>
</dbReference>
<dbReference type="PANTHER" id="PTHR43375">
    <property type="entry name" value="OROTIDINE 5'-PHOSPHATE DECARBOXYLASE"/>
    <property type="match status" value="1"/>
</dbReference>
<comment type="similarity">
    <text evidence="2">Belongs to the OMP decarboxylase family. Type 2 subfamily.</text>
</comment>